<dbReference type="Gene3D" id="3.40.630.10">
    <property type="entry name" value="Zn peptidases"/>
    <property type="match status" value="2"/>
</dbReference>
<dbReference type="PROSITE" id="PS51257">
    <property type="entry name" value="PROKAR_LIPOPROTEIN"/>
    <property type="match status" value="1"/>
</dbReference>
<dbReference type="Proteomes" id="UP000182719">
    <property type="component" value="Unassembled WGS sequence"/>
</dbReference>
<dbReference type="EMBL" id="FOAP01000001">
    <property type="protein sequence ID" value="SEK26315.1"/>
    <property type="molecule type" value="Genomic_DNA"/>
</dbReference>
<evidence type="ECO:0000313" key="5">
    <source>
        <dbReference type="EMBL" id="SEK26315.1"/>
    </source>
</evidence>
<feature type="chain" id="PRO_5010289278" evidence="4">
    <location>
        <begin position="33"/>
        <end position="616"/>
    </location>
</feature>
<evidence type="ECO:0000256" key="3">
    <source>
        <dbReference type="ARBA" id="ARBA00023285"/>
    </source>
</evidence>
<protein>
    <submittedName>
        <fullName evidence="5">Succinyl-diaminopimelate desuccinylase</fullName>
    </submittedName>
</protein>
<dbReference type="GO" id="GO:0008777">
    <property type="term" value="F:acetylornithine deacetylase activity"/>
    <property type="evidence" value="ECO:0007669"/>
    <property type="project" value="TreeGrafter"/>
</dbReference>
<keyword evidence="3" id="KW-0170">Cobalt</keyword>
<evidence type="ECO:0000256" key="1">
    <source>
        <dbReference type="ARBA" id="ARBA00022801"/>
    </source>
</evidence>
<dbReference type="AlphaFoldDB" id="A0A1H7FSI6"/>
<gene>
    <name evidence="5" type="ORF">SAMN05444354_101133</name>
</gene>
<dbReference type="GO" id="GO:0006526">
    <property type="term" value="P:L-arginine biosynthetic process"/>
    <property type="evidence" value="ECO:0007669"/>
    <property type="project" value="TreeGrafter"/>
</dbReference>
<keyword evidence="4" id="KW-0732">Signal</keyword>
<keyword evidence="2" id="KW-0862">Zinc</keyword>
<dbReference type="InterPro" id="IPR050072">
    <property type="entry name" value="Peptidase_M20A"/>
</dbReference>
<dbReference type="SUPFAM" id="SSF53187">
    <property type="entry name" value="Zn-dependent exopeptidases"/>
    <property type="match status" value="1"/>
</dbReference>
<evidence type="ECO:0000256" key="2">
    <source>
        <dbReference type="ARBA" id="ARBA00022833"/>
    </source>
</evidence>
<dbReference type="PANTHER" id="PTHR43808:SF31">
    <property type="entry name" value="N-ACETYL-L-CITRULLINE DEACETYLASE"/>
    <property type="match status" value="1"/>
</dbReference>
<keyword evidence="6" id="KW-1185">Reference proteome</keyword>
<keyword evidence="1" id="KW-0378">Hydrolase</keyword>
<dbReference type="PANTHER" id="PTHR43808">
    <property type="entry name" value="ACETYLORNITHINE DEACETYLASE"/>
    <property type="match status" value="1"/>
</dbReference>
<evidence type="ECO:0000256" key="4">
    <source>
        <dbReference type="SAM" id="SignalP"/>
    </source>
</evidence>
<reference evidence="6" key="1">
    <citation type="submission" date="2016-10" db="EMBL/GenBank/DDBJ databases">
        <authorList>
            <person name="Varghese N."/>
            <person name="Submissions S."/>
        </authorList>
    </citation>
    <scope>NUCLEOTIDE SEQUENCE [LARGE SCALE GENOMIC DNA]</scope>
    <source>
        <strain evidence="6">DSM 17044</strain>
    </source>
</reference>
<dbReference type="Pfam" id="PF01546">
    <property type="entry name" value="Peptidase_M20"/>
    <property type="match status" value="1"/>
</dbReference>
<dbReference type="PROSITE" id="PS00758">
    <property type="entry name" value="ARGE_DAPE_CPG2_1"/>
    <property type="match status" value="1"/>
</dbReference>
<dbReference type="InterPro" id="IPR002933">
    <property type="entry name" value="Peptidase_M20"/>
</dbReference>
<dbReference type="InterPro" id="IPR001261">
    <property type="entry name" value="ArgE/DapE_CS"/>
</dbReference>
<name>A0A1H7FSI6_STIAU</name>
<accession>A0A1H7FSI6</accession>
<sequence>MPRMNRKADMSRIGIRLAAVALLGLMCACSSTEDEPSDDGLVQLHRYIDEELFDDLSTFVAARTYRGVDLSEAQVVANLQQIQAELLRQVEQFNQTQKVHKLTPFEWKKTINGQEYWLFGVRVGSGPRRVALSSHLDTVAPGNQEGWEPFKLVKEQRIYLGKEQEFYVGRGAIDDKGPALIALNVLKAVARQYDGDSRLDRLTLEVIFDTSEETDMSMHHYLEDKPEENPDLGVIFDAMWCIRAEKGIERPVFTIQRRATPPEPGPGAPARVWIESLDTPKGPANQIPDSATAVIRSDSPEALQRFAQQVEALYQGHGFDDPAYRKAPLTVDTSGLADNRLVLKTSVIGAQHGSAPDENRREGANPLVALTNFLSAMVGSHLERNELSEMSRFITWSWGTQVLGEHHPELLLSHDAVFPEGKGTTYAVTRFYSNPAGAPGIAARVEIDIRYALGHHSVAWDGKTEGLVGGKTSPSRFQEIFAELLRRFPAETGYTIGYQTTNFFPPDVRLPESAAFRSVSQAFEKVLGEPCPARAIGGGTDAKGNTNLIAAGALFTENMGPPINYHGFNEGAPVEDLRKSADILYGLLADEVTGAAKSSSSARPRFTPMRAAPDFH</sequence>
<organism evidence="5 6">
    <name type="scientific">Stigmatella aurantiaca</name>
    <dbReference type="NCBI Taxonomy" id="41"/>
    <lineage>
        <taxon>Bacteria</taxon>
        <taxon>Pseudomonadati</taxon>
        <taxon>Myxococcota</taxon>
        <taxon>Myxococcia</taxon>
        <taxon>Myxococcales</taxon>
        <taxon>Cystobacterineae</taxon>
        <taxon>Archangiaceae</taxon>
        <taxon>Stigmatella</taxon>
    </lineage>
</organism>
<proteinExistence type="predicted"/>
<feature type="signal peptide" evidence="4">
    <location>
        <begin position="1"/>
        <end position="32"/>
    </location>
</feature>
<evidence type="ECO:0000313" key="6">
    <source>
        <dbReference type="Proteomes" id="UP000182719"/>
    </source>
</evidence>